<dbReference type="OrthoDB" id="610462at2759"/>
<keyword evidence="3" id="KW-1185">Reference proteome</keyword>
<protein>
    <recommendedName>
        <fullName evidence="4">RRM domain-containing protein</fullName>
    </recommendedName>
</protein>
<gene>
    <name evidence="2" type="primary">Acey_s0017.g3477</name>
    <name evidence="2" type="synonym">Acey-C25A1.4</name>
    <name evidence="2" type="ORF">Y032_0017g3477</name>
</gene>
<sequence length="120" mass="14022">MRIMEDTGRKRISFLFFSVYHLPLKMSRGGRAENGGVRRRREVRSRSRSPQKGDPKRFAGGRDGDRRSVANDRMVFITNLAYEVRWAELKDVLREHGGEVRLIFLLFGADRRISKDRLVD</sequence>
<dbReference type="Proteomes" id="UP000024635">
    <property type="component" value="Unassembled WGS sequence"/>
</dbReference>
<dbReference type="GO" id="GO:0003676">
    <property type="term" value="F:nucleic acid binding"/>
    <property type="evidence" value="ECO:0007669"/>
    <property type="project" value="InterPro"/>
</dbReference>
<feature type="region of interest" description="Disordered" evidence="1">
    <location>
        <begin position="27"/>
        <end position="66"/>
    </location>
</feature>
<evidence type="ECO:0000313" key="3">
    <source>
        <dbReference type="Proteomes" id="UP000024635"/>
    </source>
</evidence>
<organism evidence="2 3">
    <name type="scientific">Ancylostoma ceylanicum</name>
    <dbReference type="NCBI Taxonomy" id="53326"/>
    <lineage>
        <taxon>Eukaryota</taxon>
        <taxon>Metazoa</taxon>
        <taxon>Ecdysozoa</taxon>
        <taxon>Nematoda</taxon>
        <taxon>Chromadorea</taxon>
        <taxon>Rhabditida</taxon>
        <taxon>Rhabditina</taxon>
        <taxon>Rhabditomorpha</taxon>
        <taxon>Strongyloidea</taxon>
        <taxon>Ancylostomatidae</taxon>
        <taxon>Ancylostomatinae</taxon>
        <taxon>Ancylostoma</taxon>
    </lineage>
</organism>
<reference evidence="3" key="1">
    <citation type="journal article" date="2015" name="Nat. Genet.">
        <title>The genome and transcriptome of the zoonotic hookworm Ancylostoma ceylanicum identify infection-specific gene families.</title>
        <authorList>
            <person name="Schwarz E.M."/>
            <person name="Hu Y."/>
            <person name="Antoshechkin I."/>
            <person name="Miller M.M."/>
            <person name="Sternberg P.W."/>
            <person name="Aroian R.V."/>
        </authorList>
    </citation>
    <scope>NUCLEOTIDE SEQUENCE</scope>
    <source>
        <strain evidence="3">HY135</strain>
    </source>
</reference>
<accession>A0A016V6N0</accession>
<dbReference type="InterPro" id="IPR035979">
    <property type="entry name" value="RBD_domain_sf"/>
</dbReference>
<dbReference type="AlphaFoldDB" id="A0A016V6N0"/>
<evidence type="ECO:0008006" key="4">
    <source>
        <dbReference type="Google" id="ProtNLM"/>
    </source>
</evidence>
<feature type="compositionally biased region" description="Basic residues" evidence="1">
    <location>
        <begin position="37"/>
        <end position="49"/>
    </location>
</feature>
<dbReference type="EMBL" id="JARK01001353">
    <property type="protein sequence ID" value="EYC22657.1"/>
    <property type="molecule type" value="Genomic_DNA"/>
</dbReference>
<dbReference type="SUPFAM" id="SSF54928">
    <property type="entry name" value="RNA-binding domain, RBD"/>
    <property type="match status" value="1"/>
</dbReference>
<comment type="caution">
    <text evidence="2">The sequence shown here is derived from an EMBL/GenBank/DDBJ whole genome shotgun (WGS) entry which is preliminary data.</text>
</comment>
<name>A0A016V6N0_9BILA</name>
<proteinExistence type="predicted"/>
<evidence type="ECO:0000256" key="1">
    <source>
        <dbReference type="SAM" id="MobiDB-lite"/>
    </source>
</evidence>
<evidence type="ECO:0000313" key="2">
    <source>
        <dbReference type="EMBL" id="EYC22657.1"/>
    </source>
</evidence>
<feature type="compositionally biased region" description="Basic and acidic residues" evidence="1">
    <location>
        <begin position="51"/>
        <end position="66"/>
    </location>
</feature>